<evidence type="ECO:0000313" key="2">
    <source>
        <dbReference type="Proteomes" id="UP001143347"/>
    </source>
</evidence>
<dbReference type="Proteomes" id="UP001143347">
    <property type="component" value="Unassembled WGS sequence"/>
</dbReference>
<name>A0A9X3I790_9ACTN</name>
<sequence>MYDQDKVVLDFGDLVGTDPKATEHREIEKNRTAVALCLMALLDSDDNSVVANQVREWTERIDRSDDQRSIARYRQMQLPSTVDQRIRGDKNWSQFRDSMWERYLRVSQQDSHSDESAFTAAFRRSLVDGGFADQPFVASTLHNRFSTPDKHRSARERFAAVFTDYYLRHAPDALSDRADSRRSLHLMLDFPACPAVPDARAPDESARSWLRSLRDELTTLGFPHGARYAGLLREILVAEQRQPTRHTRTITVTPQSVSALADSLDEQITIEALYAHAATLLNGVDTPASREALSFLQDSPEQDIKPSSAASRLAVAALRESLRVLVPASTEAQ</sequence>
<proteinExistence type="predicted"/>
<accession>A0A9X3I790</accession>
<gene>
    <name evidence="1" type="ORF">OSB52_22525</name>
</gene>
<dbReference type="RefSeq" id="WP_266063602.1">
    <property type="nucleotide sequence ID" value="NZ_JAPKFM010000034.1"/>
</dbReference>
<dbReference type="EMBL" id="JAPKFM010000034">
    <property type="protein sequence ID" value="MCX2966855.1"/>
    <property type="molecule type" value="Genomic_DNA"/>
</dbReference>
<comment type="caution">
    <text evidence="1">The sequence shown here is derived from an EMBL/GenBank/DDBJ whole genome shotgun (WGS) entry which is preliminary data.</text>
</comment>
<evidence type="ECO:0000313" key="1">
    <source>
        <dbReference type="EMBL" id="MCX2966855.1"/>
    </source>
</evidence>
<dbReference type="AlphaFoldDB" id="A0A9X3I790"/>
<reference evidence="1" key="1">
    <citation type="submission" date="2022-10" db="EMBL/GenBank/DDBJ databases">
        <title>WGS of marine actinomycetes from Thailand.</title>
        <authorList>
            <person name="Thawai C."/>
        </authorList>
    </citation>
    <scope>NUCLEOTIDE SEQUENCE</scope>
    <source>
        <strain evidence="1">SW21</strain>
    </source>
</reference>
<protein>
    <submittedName>
        <fullName evidence="1">Uncharacterized protein</fullName>
    </submittedName>
</protein>
<organism evidence="1 2">
    <name type="scientific">Gordonia aquimaris</name>
    <dbReference type="NCBI Taxonomy" id="2984863"/>
    <lineage>
        <taxon>Bacteria</taxon>
        <taxon>Bacillati</taxon>
        <taxon>Actinomycetota</taxon>
        <taxon>Actinomycetes</taxon>
        <taxon>Mycobacteriales</taxon>
        <taxon>Gordoniaceae</taxon>
        <taxon>Gordonia</taxon>
    </lineage>
</organism>
<keyword evidence="2" id="KW-1185">Reference proteome</keyword>